<feature type="signal peptide" evidence="1">
    <location>
        <begin position="1"/>
        <end position="20"/>
    </location>
</feature>
<keyword evidence="1" id="KW-0732">Signal</keyword>
<evidence type="ECO:0000256" key="1">
    <source>
        <dbReference type="SAM" id="SignalP"/>
    </source>
</evidence>
<sequence length="253" mass="27723">MKPTLAAFLVLAIGVLDCVATEPAEPSQTLAQSPTDADPWKWCQTSITCYKDSDCTGKDCGDWGYHCGTFWYPHSCWTPFFPWQAAFNGRRILMLDDVAVWRHRPVNQLSFTRQELLLFRAITLNTWIDRDSTDVRYNLPSQSSEVAAILLSIMEHTTSFFDIYSSCVQFALISARGKEDAAADAGDDLVDDDLGPAEVGVDADVQACGEGHKRVPVQMDGLLSAPAGEGEAGEDGYRPGIVGALHHFIASET</sequence>
<reference evidence="2 3" key="1">
    <citation type="journal article" date="2008" name="PLoS Genet.">
        <title>Genomic islands in the pathogenic filamentous fungus Aspergillus fumigatus.</title>
        <authorList>
            <person name="Fedorova N.D."/>
            <person name="Khaldi N."/>
            <person name="Joardar V.S."/>
            <person name="Maiti R."/>
            <person name="Amedeo P."/>
            <person name="Anderson M.J."/>
            <person name="Crabtree J."/>
            <person name="Silva J.C."/>
            <person name="Badger J.H."/>
            <person name="Albarraq A."/>
            <person name="Angiuoli S."/>
            <person name="Bussey H."/>
            <person name="Bowyer P."/>
            <person name="Cotty P.J."/>
            <person name="Dyer P.S."/>
            <person name="Egan A."/>
            <person name="Galens K."/>
            <person name="Fraser-Liggett C.M."/>
            <person name="Haas B.J."/>
            <person name="Inman J.M."/>
            <person name="Kent R."/>
            <person name="Lemieux S."/>
            <person name="Malavazi I."/>
            <person name="Orvis J."/>
            <person name="Roemer T."/>
            <person name="Ronning C.M."/>
            <person name="Sundaram J.P."/>
            <person name="Sutton G."/>
            <person name="Turner G."/>
            <person name="Venter J.C."/>
            <person name="White O.R."/>
            <person name="Whitty B.R."/>
            <person name="Youngman P."/>
            <person name="Wolfe K.H."/>
            <person name="Goldman G.H."/>
            <person name="Wortman J.R."/>
            <person name="Jiang B."/>
            <person name="Denning D.W."/>
            <person name="Nierman W.C."/>
        </authorList>
    </citation>
    <scope>NUCLEOTIDE SEQUENCE [LARGE SCALE GENOMIC DNA]</scope>
    <source>
        <strain evidence="3">CBS 144.89 / FGSC A1163 / CEA10</strain>
    </source>
</reference>
<evidence type="ECO:0000313" key="3">
    <source>
        <dbReference type="Proteomes" id="UP000001699"/>
    </source>
</evidence>
<dbReference type="EMBL" id="DS499600">
    <property type="protein sequence ID" value="EDP49050.1"/>
    <property type="molecule type" value="Genomic_DNA"/>
</dbReference>
<dbReference type="AlphaFoldDB" id="B0YAK7"/>
<dbReference type="Proteomes" id="UP000001699">
    <property type="component" value="Unassembled WGS sequence"/>
</dbReference>
<name>B0YAK7_ASPFC</name>
<feature type="chain" id="PRO_5002760907" evidence="1">
    <location>
        <begin position="21"/>
        <end position="253"/>
    </location>
</feature>
<gene>
    <name evidence="2" type="ORF">AFUB_085000</name>
</gene>
<proteinExistence type="predicted"/>
<accession>B0YAK7</accession>
<evidence type="ECO:0000313" key="2">
    <source>
        <dbReference type="EMBL" id="EDP49050.1"/>
    </source>
</evidence>
<organism evidence="2 3">
    <name type="scientific">Aspergillus fumigatus (strain CBS 144.89 / FGSC A1163 / CEA10)</name>
    <name type="common">Neosartorya fumigata</name>
    <dbReference type="NCBI Taxonomy" id="451804"/>
    <lineage>
        <taxon>Eukaryota</taxon>
        <taxon>Fungi</taxon>
        <taxon>Dikarya</taxon>
        <taxon>Ascomycota</taxon>
        <taxon>Pezizomycotina</taxon>
        <taxon>Eurotiomycetes</taxon>
        <taxon>Eurotiomycetidae</taxon>
        <taxon>Eurotiales</taxon>
        <taxon>Aspergillaceae</taxon>
        <taxon>Aspergillus</taxon>
        <taxon>Aspergillus subgen. Fumigati</taxon>
    </lineage>
</organism>
<protein>
    <submittedName>
        <fullName evidence="2">Uncharacterized protein</fullName>
    </submittedName>
</protein>
<dbReference type="HOGENOM" id="CLU_1098283_0_0_1"/>
<keyword evidence="3" id="KW-1185">Reference proteome</keyword>
<dbReference type="VEuPathDB" id="FungiDB:AFUB_085000"/>